<dbReference type="EMBL" id="JWZX01002023">
    <property type="protein sequence ID" value="KOO31401.1"/>
    <property type="molecule type" value="Genomic_DNA"/>
</dbReference>
<feature type="domain" description="Choline/carnitine acyltransferase" evidence="8">
    <location>
        <begin position="459"/>
        <end position="1033"/>
    </location>
</feature>
<dbReference type="PANTHER" id="PTHR22589">
    <property type="entry name" value="CARNITINE O-ACYLTRANSFERASE"/>
    <property type="match status" value="1"/>
</dbReference>
<dbReference type="GO" id="GO:0004095">
    <property type="term" value="F:carnitine O-palmitoyltransferase activity"/>
    <property type="evidence" value="ECO:0007669"/>
    <property type="project" value="TreeGrafter"/>
</dbReference>
<dbReference type="InterPro" id="IPR023213">
    <property type="entry name" value="CAT-like_dom_sf"/>
</dbReference>
<evidence type="ECO:0000259" key="8">
    <source>
        <dbReference type="Pfam" id="PF00755"/>
    </source>
</evidence>
<keyword evidence="4" id="KW-0276">Fatty acid metabolism</keyword>
<evidence type="ECO:0000256" key="5">
    <source>
        <dbReference type="ARBA" id="ARBA00023098"/>
    </source>
</evidence>
<reference evidence="10" key="1">
    <citation type="journal article" date="2015" name="PLoS Genet.">
        <title>Genome Sequence and Transcriptome Analyses of Chrysochromulina tobin: Metabolic Tools for Enhanced Algal Fitness in the Prominent Order Prymnesiales (Haptophyceae).</title>
        <authorList>
            <person name="Hovde B.T."/>
            <person name="Deodato C.R."/>
            <person name="Hunsperger H.M."/>
            <person name="Ryken S.A."/>
            <person name="Yost W."/>
            <person name="Jha R.K."/>
            <person name="Patterson J."/>
            <person name="Monnat R.J. Jr."/>
            <person name="Barlow S.B."/>
            <person name="Starkenburg S.R."/>
            <person name="Cattolico R.A."/>
        </authorList>
    </citation>
    <scope>NUCLEOTIDE SEQUENCE</scope>
    <source>
        <strain evidence="10">CCMP291</strain>
    </source>
</reference>
<organism evidence="9 10">
    <name type="scientific">Chrysochromulina tobinii</name>
    <dbReference type="NCBI Taxonomy" id="1460289"/>
    <lineage>
        <taxon>Eukaryota</taxon>
        <taxon>Haptista</taxon>
        <taxon>Haptophyta</taxon>
        <taxon>Prymnesiophyceae</taxon>
        <taxon>Prymnesiales</taxon>
        <taxon>Chrysochromulinaceae</taxon>
        <taxon>Chrysochromulina</taxon>
    </lineage>
</organism>
<dbReference type="InterPro" id="IPR039551">
    <property type="entry name" value="Cho/carn_acyl_trans"/>
</dbReference>
<keyword evidence="5" id="KW-0443">Lipid metabolism</keyword>
<dbReference type="PANTHER" id="PTHR22589:SF16">
    <property type="entry name" value="CARNITINE O-PALMITOYLTRANSFERASE 2, MITOCHONDRIAL"/>
    <property type="match status" value="1"/>
</dbReference>
<gene>
    <name evidence="9" type="ORF">Ctob_010017</name>
</gene>
<keyword evidence="6" id="KW-0012">Acyltransferase</keyword>
<protein>
    <submittedName>
        <fullName evidence="9">Carnitine o-palmitoyltransferase mitochondrial</fullName>
    </submittedName>
</protein>
<dbReference type="GO" id="GO:0005739">
    <property type="term" value="C:mitochondrion"/>
    <property type="evidence" value="ECO:0007669"/>
    <property type="project" value="TreeGrafter"/>
</dbReference>
<dbReference type="AlphaFoldDB" id="A0A0M0JXK9"/>
<evidence type="ECO:0000256" key="3">
    <source>
        <dbReference type="ARBA" id="ARBA00022679"/>
    </source>
</evidence>
<dbReference type="PROSITE" id="PS00440">
    <property type="entry name" value="ACYLTRANSF_C_2"/>
    <property type="match status" value="1"/>
</dbReference>
<dbReference type="InterPro" id="IPR042572">
    <property type="entry name" value="Carn_acyl_trans_N"/>
</dbReference>
<comment type="caution">
    <text evidence="9">The sequence shown here is derived from an EMBL/GenBank/DDBJ whole genome shotgun (WGS) entry which is preliminary data.</text>
</comment>
<dbReference type="OrthoDB" id="240216at2759"/>
<feature type="active site" description="Proton acceptor" evidence="7">
    <location>
        <position position="788"/>
    </location>
</feature>
<evidence type="ECO:0000256" key="6">
    <source>
        <dbReference type="ARBA" id="ARBA00023315"/>
    </source>
</evidence>
<dbReference type="Gene3D" id="1.10.275.20">
    <property type="entry name" value="Choline/Carnitine o-acyltransferase"/>
    <property type="match status" value="1"/>
</dbReference>
<comment type="similarity">
    <text evidence="1">Belongs to the carnitine/choline acetyltransferase family.</text>
</comment>
<evidence type="ECO:0000256" key="1">
    <source>
        <dbReference type="ARBA" id="ARBA00005232"/>
    </source>
</evidence>
<proteinExistence type="inferred from homology"/>
<dbReference type="Proteomes" id="UP000037460">
    <property type="component" value="Unassembled WGS sequence"/>
</dbReference>
<sequence length="1050" mass="115869">MGLSYSSFFDSEDEPIRHLSGYRNRSSRFSFFGWRDEREQQMVVGGLSGVTTELAVLAGAHREAFAAAHAAVARVEEPSGPLYAGTFAEYVRERTSGDAALALQLRNVVRKCAHCGKANGFTMSECNNCNTPFPADHPRTHTENVFMGFVYGIARTDAFPLSISIRKQTPELLVFDDPLALTPCHLNVIPTRSWVPDWRILLRNPTEGLQLVNTLEEAAWSCVASQFLSDATWCKKMLKTGRPAYPESLRHHIVCGCNFPPSQFQLHIQYFLLPWIPGQYKMMMDGHHLPAGRWFPLEYIKRVLALNDPMAVTMDTPLSDIFDKYDGRVNYAESIRHCHAQQAASHTALANWHAEDFTYLLSPSEEEADHQAQMQVGAADKRLLQSTNAKTHYRYAHATPVPEWGRMQVLTTARYPLSPQLRLAHRGLSSVAPSTAPGLEVLHRSRLPTYHFQQSLPKLPVPKLDDTLHRMMYAAQPITTKAEFEELCKLAADFGAGLGPALQEALLKRDAAKYSSFITEPWFEMYLADRRPLLLNSNPQLTFKDEEDPARATQAGRAARMCHAAMTFMRTLEAQVLEPDIFHMSPQRSKTALFQEAVRLLPSGVAFYGAAACGAFPLDMSQYANLFKSTRIPGLVRDELRTVQHASHVVVQRRGRFWKLDLLDKAGATVPLAQIEAALQAICDASDSSPAPPEEHVGLLTHLSRDQWAELRTAIVASQPNAASLEAIDTALFALCLDVEAPKGGGVGEENIAVSRCFLHGSGIDRWLDKSFQLIVSANGKAAVNFEHSWGDGVAVLRFFNEVYDAANKLPLVTKQPPSLPATPLQFNLPPEVKTAVVQAKKTFDATIARTDMAEHKTPAFSGTLLKQTKLSPDGAMQMSFQLAYALMRGPGPLPSTYESASTAAFKHGRTETIRSATNDAAAFVAAFTDGHSSLAERAATMRQAIDNHSRITRDALMGKGMDRHLFGLQCPAMKRLKHIILSTSTLNSEALSNGGFGPVNDDCFAIGYGIRSYGCEAKVMTYNLGAQQYADCLAKAMEMMREAALAQAP</sequence>
<accession>A0A0M0JXK9</accession>
<dbReference type="Gene3D" id="1.20.1280.180">
    <property type="match status" value="1"/>
</dbReference>
<name>A0A0M0JXK9_9EUKA</name>
<keyword evidence="3 9" id="KW-0808">Transferase</keyword>
<dbReference type="Gene3D" id="3.30.559.70">
    <property type="entry name" value="Choline/Carnitine o-acyltransferase, domain 2"/>
    <property type="match status" value="1"/>
</dbReference>
<dbReference type="SUPFAM" id="SSF52777">
    <property type="entry name" value="CoA-dependent acyltransferases"/>
    <property type="match status" value="2"/>
</dbReference>
<evidence type="ECO:0000256" key="2">
    <source>
        <dbReference type="ARBA" id="ARBA00022448"/>
    </source>
</evidence>
<dbReference type="InterPro" id="IPR000542">
    <property type="entry name" value="Carn_acyl_trans"/>
</dbReference>
<keyword evidence="2" id="KW-0813">Transport</keyword>
<keyword evidence="10" id="KW-1185">Reference proteome</keyword>
<evidence type="ECO:0000313" key="10">
    <source>
        <dbReference type="Proteomes" id="UP000037460"/>
    </source>
</evidence>
<dbReference type="Gene3D" id="3.30.559.10">
    <property type="entry name" value="Chloramphenicol acetyltransferase-like domain"/>
    <property type="match status" value="1"/>
</dbReference>
<dbReference type="Pfam" id="PF00755">
    <property type="entry name" value="Carn_acyltransf"/>
    <property type="match status" value="1"/>
</dbReference>
<evidence type="ECO:0000256" key="7">
    <source>
        <dbReference type="PIRSR" id="PIRSR600542-1"/>
    </source>
</evidence>
<evidence type="ECO:0000313" key="9">
    <source>
        <dbReference type="EMBL" id="KOO31401.1"/>
    </source>
</evidence>
<dbReference type="InterPro" id="IPR042231">
    <property type="entry name" value="Cho/carn_acyl_trans_2"/>
</dbReference>
<evidence type="ECO:0000256" key="4">
    <source>
        <dbReference type="ARBA" id="ARBA00022832"/>
    </source>
</evidence>
<dbReference type="GO" id="GO:0006635">
    <property type="term" value="P:fatty acid beta-oxidation"/>
    <property type="evidence" value="ECO:0007669"/>
    <property type="project" value="TreeGrafter"/>
</dbReference>